<protein>
    <submittedName>
        <fullName evidence="2">Uncharacterized protein</fullName>
    </submittedName>
</protein>
<comment type="caution">
    <text evidence="2">The sequence shown here is derived from an EMBL/GenBank/DDBJ whole genome shotgun (WGS) entry which is preliminary data.</text>
</comment>
<accession>A0ABD1EG33</accession>
<proteinExistence type="predicted"/>
<name>A0ABD1EG33_HYPHA</name>
<evidence type="ECO:0000256" key="1">
    <source>
        <dbReference type="SAM" id="MobiDB-lite"/>
    </source>
</evidence>
<organism evidence="2 3">
    <name type="scientific">Hypothenemus hampei</name>
    <name type="common">Coffee berry borer</name>
    <dbReference type="NCBI Taxonomy" id="57062"/>
    <lineage>
        <taxon>Eukaryota</taxon>
        <taxon>Metazoa</taxon>
        <taxon>Ecdysozoa</taxon>
        <taxon>Arthropoda</taxon>
        <taxon>Hexapoda</taxon>
        <taxon>Insecta</taxon>
        <taxon>Pterygota</taxon>
        <taxon>Neoptera</taxon>
        <taxon>Endopterygota</taxon>
        <taxon>Coleoptera</taxon>
        <taxon>Polyphaga</taxon>
        <taxon>Cucujiformia</taxon>
        <taxon>Curculionidae</taxon>
        <taxon>Scolytinae</taxon>
        <taxon>Hypothenemus</taxon>
    </lineage>
</organism>
<dbReference type="Proteomes" id="UP001566132">
    <property type="component" value="Unassembled WGS sequence"/>
</dbReference>
<feature type="compositionally biased region" description="Acidic residues" evidence="1">
    <location>
        <begin position="97"/>
        <end position="110"/>
    </location>
</feature>
<keyword evidence="3" id="KW-1185">Reference proteome</keyword>
<evidence type="ECO:0000313" key="2">
    <source>
        <dbReference type="EMBL" id="KAL1493653.1"/>
    </source>
</evidence>
<evidence type="ECO:0000313" key="3">
    <source>
        <dbReference type="Proteomes" id="UP001566132"/>
    </source>
</evidence>
<dbReference type="AlphaFoldDB" id="A0ABD1EG33"/>
<dbReference type="EMBL" id="JBDJPC010000007">
    <property type="protein sequence ID" value="KAL1493653.1"/>
    <property type="molecule type" value="Genomic_DNA"/>
</dbReference>
<sequence length="110" mass="12611">MLKKIIGYDASSLPPTKQELLQQIKRTLYICNVWCNAHLASPTEKTLENYGWTIIDGKYEYYWFDGPQSPTFDELSSDFQAAHDDNNGNDSCQEDNVSSEEESSDEMDED</sequence>
<reference evidence="2 3" key="1">
    <citation type="submission" date="2024-05" db="EMBL/GenBank/DDBJ databases">
        <title>Genetic variation in Jamaican populations of the coffee berry borer (Hypothenemus hampei).</title>
        <authorList>
            <person name="Errbii M."/>
            <person name="Myrie A."/>
        </authorList>
    </citation>
    <scope>NUCLEOTIDE SEQUENCE [LARGE SCALE GENOMIC DNA]</scope>
    <source>
        <strain evidence="2">JA-Hopewell-2020-01-JO</strain>
        <tissue evidence="2">Whole body</tissue>
    </source>
</reference>
<gene>
    <name evidence="2" type="ORF">ABEB36_009352</name>
</gene>
<feature type="region of interest" description="Disordered" evidence="1">
    <location>
        <begin position="79"/>
        <end position="110"/>
    </location>
</feature>